<dbReference type="Proteomes" id="UP000887576">
    <property type="component" value="Unplaced"/>
</dbReference>
<organism evidence="1 2">
    <name type="scientific">Panagrolaimus sp. JU765</name>
    <dbReference type="NCBI Taxonomy" id="591449"/>
    <lineage>
        <taxon>Eukaryota</taxon>
        <taxon>Metazoa</taxon>
        <taxon>Ecdysozoa</taxon>
        <taxon>Nematoda</taxon>
        <taxon>Chromadorea</taxon>
        <taxon>Rhabditida</taxon>
        <taxon>Tylenchina</taxon>
        <taxon>Panagrolaimomorpha</taxon>
        <taxon>Panagrolaimoidea</taxon>
        <taxon>Panagrolaimidae</taxon>
        <taxon>Panagrolaimus</taxon>
    </lineage>
</organism>
<proteinExistence type="predicted"/>
<evidence type="ECO:0000313" key="1">
    <source>
        <dbReference type="Proteomes" id="UP000887576"/>
    </source>
</evidence>
<evidence type="ECO:0000313" key="2">
    <source>
        <dbReference type="WBParaSite" id="JU765_v2.g2892.t1"/>
    </source>
</evidence>
<reference evidence="2" key="1">
    <citation type="submission" date="2022-11" db="UniProtKB">
        <authorList>
            <consortium name="WormBaseParasite"/>
        </authorList>
    </citation>
    <scope>IDENTIFICATION</scope>
</reference>
<name>A0AC34R269_9BILA</name>
<accession>A0AC34R269</accession>
<sequence length="251" mass="29424">MNDEERSIYVCSLLDYQIKNQIENQPYDSQESEVVNENVPNEKFTIKNLPYSLFLRFVELLPGLSAHKLSFTNKELYTELLQIRGIPIHAVNANWIPKVTSEGVIFNNLEKIPPNLLSYVKVQSLCISDFNEDEQKIIEKLNHVDEKHKILDIHTDKNGEMKHLTLFHPGIRHAIIFFHPNYGNLNEILDLLPNVELACFFMMSVEDMDYEQILETINNWIYTKPIMIKAMMVALTDNTFYFLNNKWSKEK</sequence>
<protein>
    <submittedName>
        <fullName evidence="2">F-box domain-containing protein</fullName>
    </submittedName>
</protein>
<dbReference type="WBParaSite" id="JU765_v2.g2892.t1">
    <property type="protein sequence ID" value="JU765_v2.g2892.t1"/>
    <property type="gene ID" value="JU765_v2.g2892"/>
</dbReference>